<feature type="active site" description="Proton donor/acceptor" evidence="7">
    <location>
        <position position="136"/>
    </location>
</feature>
<reference evidence="10" key="2">
    <citation type="journal article" date="2016" name="Int. J. Syst. Evol. Microbiol.">
        <title>Caldimicrobium thiodismutans sp. nov., a sulfur-disproportionating bacterium isolated from a hot spring.</title>
        <authorList>
            <person name="Kojima H."/>
            <person name="Umezawa K."/>
            <person name="Fukui M."/>
        </authorList>
    </citation>
    <scope>NUCLEOTIDE SEQUENCE [LARGE SCALE GENOMIC DNA]</scope>
    <source>
        <strain evidence="10">TF1</strain>
    </source>
</reference>
<keyword evidence="4 7" id="KW-0133">Cell shape</keyword>
<evidence type="ECO:0000256" key="2">
    <source>
        <dbReference type="ARBA" id="ARBA00005992"/>
    </source>
</evidence>
<organism evidence="9 10">
    <name type="scientific">Caldimicrobium thiodismutans</name>
    <dbReference type="NCBI Taxonomy" id="1653476"/>
    <lineage>
        <taxon>Bacteria</taxon>
        <taxon>Pseudomonadati</taxon>
        <taxon>Thermodesulfobacteriota</taxon>
        <taxon>Thermodesulfobacteria</taxon>
        <taxon>Thermodesulfobacteriales</taxon>
        <taxon>Thermodesulfobacteriaceae</taxon>
        <taxon>Caldimicrobium</taxon>
    </lineage>
</organism>
<dbReference type="InterPro" id="IPR038063">
    <property type="entry name" value="Transpep_catalytic_dom"/>
</dbReference>
<dbReference type="CDD" id="cd16913">
    <property type="entry name" value="YkuD_like"/>
    <property type="match status" value="1"/>
</dbReference>
<reference evidence="9 10" key="1">
    <citation type="journal article" date="2016" name="Int. J. Syst. Evol. Microbiol.">
        <title>Caldimicrobium thiodismutans sp. nov., a sulfur-disproportionating bacterium isolated from a hot spring, and emended description of the genus Caldimicrobium.</title>
        <authorList>
            <person name="Kojima H."/>
            <person name="Umezawa K."/>
            <person name="Fukui M."/>
        </authorList>
    </citation>
    <scope>NUCLEOTIDE SEQUENCE [LARGE SCALE GENOMIC DNA]</scope>
    <source>
        <strain evidence="9 10">TF1</strain>
    </source>
</reference>
<evidence type="ECO:0000256" key="5">
    <source>
        <dbReference type="ARBA" id="ARBA00022984"/>
    </source>
</evidence>
<dbReference type="PANTHER" id="PTHR36699:SF1">
    <property type="entry name" value="L,D-TRANSPEPTIDASE YAFK-RELATED"/>
    <property type="match status" value="1"/>
</dbReference>
<protein>
    <recommendedName>
        <fullName evidence="8">L,D-TPase catalytic domain-containing protein</fullName>
    </recommendedName>
</protein>
<dbReference type="GO" id="GO:0008360">
    <property type="term" value="P:regulation of cell shape"/>
    <property type="evidence" value="ECO:0007669"/>
    <property type="project" value="UniProtKB-UniRule"/>
</dbReference>
<dbReference type="RefSeq" id="WP_068514025.1">
    <property type="nucleotide sequence ID" value="NZ_AP014945.1"/>
</dbReference>
<keyword evidence="10" id="KW-1185">Reference proteome</keyword>
<dbReference type="Proteomes" id="UP000068196">
    <property type="component" value="Chromosome"/>
</dbReference>
<dbReference type="Pfam" id="PF03734">
    <property type="entry name" value="YkuD"/>
    <property type="match status" value="1"/>
</dbReference>
<evidence type="ECO:0000256" key="1">
    <source>
        <dbReference type="ARBA" id="ARBA00004752"/>
    </source>
</evidence>
<dbReference type="PATRIC" id="fig|1653476.3.peg.967"/>
<keyword evidence="6 7" id="KW-0961">Cell wall biogenesis/degradation</keyword>
<evidence type="ECO:0000259" key="8">
    <source>
        <dbReference type="PROSITE" id="PS52029"/>
    </source>
</evidence>
<evidence type="ECO:0000256" key="7">
    <source>
        <dbReference type="PROSITE-ProRule" id="PRU01373"/>
    </source>
</evidence>
<gene>
    <name evidence="9" type="ORF">THC_0931</name>
</gene>
<dbReference type="SUPFAM" id="SSF141523">
    <property type="entry name" value="L,D-transpeptidase catalytic domain-like"/>
    <property type="match status" value="1"/>
</dbReference>
<evidence type="ECO:0000256" key="3">
    <source>
        <dbReference type="ARBA" id="ARBA00022679"/>
    </source>
</evidence>
<evidence type="ECO:0000313" key="9">
    <source>
        <dbReference type="EMBL" id="BAU23316.1"/>
    </source>
</evidence>
<dbReference type="UniPathway" id="UPA00219"/>
<dbReference type="AlphaFoldDB" id="A0A0U5AMP4"/>
<comment type="similarity">
    <text evidence="2">Belongs to the YkuD family.</text>
</comment>
<comment type="pathway">
    <text evidence="1 7">Cell wall biogenesis; peptidoglycan biosynthesis.</text>
</comment>
<dbReference type="GO" id="GO:0004180">
    <property type="term" value="F:carboxypeptidase activity"/>
    <property type="evidence" value="ECO:0007669"/>
    <property type="project" value="UniProtKB-ARBA"/>
</dbReference>
<dbReference type="GO" id="GO:0071555">
    <property type="term" value="P:cell wall organization"/>
    <property type="evidence" value="ECO:0007669"/>
    <property type="project" value="UniProtKB-UniRule"/>
</dbReference>
<dbReference type="InterPro" id="IPR005490">
    <property type="entry name" value="LD_TPept_cat_dom"/>
</dbReference>
<sequence>MKSWFSGFFLVIFSGFIFISFLYAQERYILVDKATYTLYLFNQGNIIFEAKIGYGLKSPLFKSKKGDFLTPEGAYKVTTIRPSTQYYYFLELNYPNFNDLSLAYFRGEVKLEFIERYLQKNYPQRENLLGNNIGIHGGGAFKKEKGELNYHWTQGCIALNNADLDYILRYIKTGDSVYIIHSQKALFEILKKLAYPLRVRPLDFWEGALYLKVNPSTFWYFKIIETYRGKKLLLWEEWIKGRLNAKAYSEPDGALNPQLEKTLKDIFIGNINSLLEPFQGEPLSQWK</sequence>
<evidence type="ECO:0000256" key="6">
    <source>
        <dbReference type="ARBA" id="ARBA00023316"/>
    </source>
</evidence>
<dbReference type="PANTHER" id="PTHR36699">
    <property type="entry name" value="LD-TRANSPEPTIDASE"/>
    <property type="match status" value="1"/>
</dbReference>
<dbReference type="STRING" id="1653476.THC_0931"/>
<dbReference type="GO" id="GO:0016740">
    <property type="term" value="F:transferase activity"/>
    <property type="evidence" value="ECO:0007669"/>
    <property type="project" value="UniProtKB-KW"/>
</dbReference>
<name>A0A0U5AMP4_9BACT</name>
<dbReference type="GO" id="GO:0009252">
    <property type="term" value="P:peptidoglycan biosynthetic process"/>
    <property type="evidence" value="ECO:0007669"/>
    <property type="project" value="UniProtKB-UniPathway"/>
</dbReference>
<keyword evidence="5 7" id="KW-0573">Peptidoglycan synthesis</keyword>
<evidence type="ECO:0000313" key="10">
    <source>
        <dbReference type="Proteomes" id="UP000068196"/>
    </source>
</evidence>
<dbReference type="Gene3D" id="2.40.440.10">
    <property type="entry name" value="L,D-transpeptidase catalytic domain-like"/>
    <property type="match status" value="1"/>
</dbReference>
<proteinExistence type="inferred from homology"/>
<dbReference type="OrthoDB" id="9809748at2"/>
<dbReference type="KEGG" id="cthi:THC_0931"/>
<keyword evidence="3" id="KW-0808">Transferase</keyword>
<accession>A0A0U5AMP4</accession>
<evidence type="ECO:0000256" key="4">
    <source>
        <dbReference type="ARBA" id="ARBA00022960"/>
    </source>
</evidence>
<feature type="domain" description="L,D-TPase catalytic" evidence="8">
    <location>
        <begin position="27"/>
        <end position="180"/>
    </location>
</feature>
<dbReference type="PROSITE" id="PS52029">
    <property type="entry name" value="LD_TPASE"/>
    <property type="match status" value="1"/>
</dbReference>
<feature type="active site" description="Nucleophile" evidence="7">
    <location>
        <position position="156"/>
    </location>
</feature>
<dbReference type="EMBL" id="AP014945">
    <property type="protein sequence ID" value="BAU23316.1"/>
    <property type="molecule type" value="Genomic_DNA"/>
</dbReference>